<gene>
    <name evidence="1" type="ORF">GMRT_13600</name>
</gene>
<dbReference type="Proteomes" id="UP000315496">
    <property type="component" value="Chromosome 1"/>
</dbReference>
<dbReference type="EMBL" id="VDLU01000001">
    <property type="protein sequence ID" value="TNJ30020.1"/>
    <property type="molecule type" value="Genomic_DNA"/>
</dbReference>
<sequence>MATCAILTCPYSDVEAPLLHYLYKDGENLAGTGREGADLEFCRRLSGGFRLICDITKEAPVYWCDNTGVVTHKIGDTYFILTHPGRIQEETLRSALHFVISIASMPLLTPHDSLMSSTEFQRWSAPMLNSFFYRFFETPTMAASLLRSLYVLRLPRDVITPALAGAVTLKHMHTLYQAIGGVIICSGRVLVSSVGIFSSHLALLRTIIDETNDDTTRSIDGVARANIVSLSQVRLPRVYDYGDMATIVSRVQRVGASNPIHTENALDQSSISALSESSCNVPGEESFFSIQFLLIKIYLGENNAGDIGRSYIALALYIPTGKEVTLTHDSLKCIAQSLLLINGKLLPHLRSPPLYPYATRHGVHLQESPADILGPALFTPLTEEVIMHDSANETGIFISNSVDKGTKIRSTMLSSQNGGALMDDENGRTTAFTFTEHGASCRNLSSTDSIIAHSAEDDLTDKS</sequence>
<keyword evidence="2" id="KW-1185">Reference proteome</keyword>
<proteinExistence type="predicted"/>
<dbReference type="AlphaFoldDB" id="A0A4Z1SWU0"/>
<protein>
    <submittedName>
        <fullName evidence="1">Uncharacterized protein</fullName>
    </submittedName>
</protein>
<reference evidence="1 2" key="1">
    <citation type="submission" date="2019-05" db="EMBL/GenBank/DDBJ databases">
        <title>The compact genome of Giardia muris reveals important steps in the evolution of intestinal protozoan parasites.</title>
        <authorList>
            <person name="Xu F."/>
            <person name="Jimenez-Gonzalez A."/>
            <person name="Einarsson E."/>
            <person name="Astvaldsson A."/>
            <person name="Peirasmaki D."/>
            <person name="Eckmann L."/>
            <person name="Andersson J.O."/>
            <person name="Svard S.G."/>
            <person name="Jerlstrom-Hultqvist J."/>
        </authorList>
    </citation>
    <scope>NUCLEOTIDE SEQUENCE [LARGE SCALE GENOMIC DNA]</scope>
    <source>
        <strain evidence="1 2">Roberts-Thomson</strain>
    </source>
</reference>
<comment type="caution">
    <text evidence="1">The sequence shown here is derived from an EMBL/GenBank/DDBJ whole genome shotgun (WGS) entry which is preliminary data.</text>
</comment>
<accession>A0A4Z1SWU0</accession>
<evidence type="ECO:0000313" key="1">
    <source>
        <dbReference type="EMBL" id="TNJ30020.1"/>
    </source>
</evidence>
<name>A0A4Z1SWU0_GIAMU</name>
<evidence type="ECO:0000313" key="2">
    <source>
        <dbReference type="Proteomes" id="UP000315496"/>
    </source>
</evidence>
<organism evidence="1 2">
    <name type="scientific">Giardia muris</name>
    <dbReference type="NCBI Taxonomy" id="5742"/>
    <lineage>
        <taxon>Eukaryota</taxon>
        <taxon>Metamonada</taxon>
        <taxon>Diplomonadida</taxon>
        <taxon>Hexamitidae</taxon>
        <taxon>Giardiinae</taxon>
        <taxon>Giardia</taxon>
    </lineage>
</organism>
<dbReference type="VEuPathDB" id="GiardiaDB:GMRT_13600"/>